<feature type="compositionally biased region" description="Polar residues" evidence="1">
    <location>
        <begin position="143"/>
        <end position="154"/>
    </location>
</feature>
<dbReference type="OrthoDB" id="5597648at2759"/>
<dbReference type="Proteomes" id="UP001150569">
    <property type="component" value="Unassembled WGS sequence"/>
</dbReference>
<keyword evidence="3" id="KW-1185">Reference proteome</keyword>
<proteinExistence type="predicted"/>
<evidence type="ECO:0000256" key="1">
    <source>
        <dbReference type="SAM" id="MobiDB-lite"/>
    </source>
</evidence>
<sequence>MATPLHPPPSDDRAQKPRAPCPANLADEHDLVSDSDDDSFASFEDAVEDLDTAEGDHTLTSEPTSPRLPSDVLPTAVIPSPPAASSTGPSAPTPSAITPERRASLTDTSASSSLATGSICDPDRSAAAGHTDDTQENTVPDAPQSSTPEPSQAHKTPKLTEDKSELPKPVEPERPAAPKEAAATGWGNWSTFLTSAETIYSQAQKMTENLKDISIDNVYAKIDPDFKRAAGTEAAPTEPSDSADSPPNFATLFDRTAEQRVGPTDSSRPQAAEGDVTTTQHDTINPLDRSVAVAGETGDLLLGTLDKTFDFASNLLGNAVLGGYRTLEQANLSDKLAQLRANPEAKQALDRSLKLGENAMRGSLAALENLGRSAVDVVNEKRLAAQTAADPLVGSVAPERPHENSWDGCFRKYKGALYFQTTQEIADEKVGHLTAIMTHAPALGERCTATLADIDQLFANESTPTEAEGTGVSRFSSSNTNGAAAMEELFSALQLEDPDEFHMVQEISEEVEEFREDGGSATITEFMEGETVGARQTTLDGFHRTAFKTLAEFAVVACKLMLALTNDAAQQIEKFHKNPTDATYHATTALDLARQYHTVLDHIMGEVRWIGRVFTQTAGELLAAASELDMEDPAAFVLAALQEDLDRTESQIRGASRPLPAATKLLHAYIMSVAET</sequence>
<name>A0A9W8ABA1_9FUNG</name>
<organism evidence="2 3">
    <name type="scientific">Tieghemiomyces parasiticus</name>
    <dbReference type="NCBI Taxonomy" id="78921"/>
    <lineage>
        <taxon>Eukaryota</taxon>
        <taxon>Fungi</taxon>
        <taxon>Fungi incertae sedis</taxon>
        <taxon>Zoopagomycota</taxon>
        <taxon>Kickxellomycotina</taxon>
        <taxon>Dimargaritomycetes</taxon>
        <taxon>Dimargaritales</taxon>
        <taxon>Dimargaritaceae</taxon>
        <taxon>Tieghemiomyces</taxon>
    </lineage>
</organism>
<feature type="compositionally biased region" description="Low complexity" evidence="1">
    <location>
        <begin position="105"/>
        <end position="118"/>
    </location>
</feature>
<accession>A0A9W8ABA1</accession>
<protein>
    <submittedName>
        <fullName evidence="2">Uncharacterized protein</fullName>
    </submittedName>
</protein>
<reference evidence="2" key="1">
    <citation type="submission" date="2022-07" db="EMBL/GenBank/DDBJ databases">
        <title>Phylogenomic reconstructions and comparative analyses of Kickxellomycotina fungi.</title>
        <authorList>
            <person name="Reynolds N.K."/>
            <person name="Stajich J.E."/>
            <person name="Barry K."/>
            <person name="Grigoriev I.V."/>
            <person name="Crous P."/>
            <person name="Smith M.E."/>
        </authorList>
    </citation>
    <scope>NUCLEOTIDE SEQUENCE</scope>
    <source>
        <strain evidence="2">RSA 861</strain>
    </source>
</reference>
<evidence type="ECO:0000313" key="3">
    <source>
        <dbReference type="Proteomes" id="UP001150569"/>
    </source>
</evidence>
<feature type="region of interest" description="Disordered" evidence="1">
    <location>
        <begin position="1"/>
        <end position="188"/>
    </location>
</feature>
<dbReference type="EMBL" id="JANBPT010000093">
    <property type="protein sequence ID" value="KAJ1928000.1"/>
    <property type="molecule type" value="Genomic_DNA"/>
</dbReference>
<feature type="compositionally biased region" description="Acidic residues" evidence="1">
    <location>
        <begin position="33"/>
        <end position="53"/>
    </location>
</feature>
<dbReference type="AlphaFoldDB" id="A0A9W8ABA1"/>
<feature type="compositionally biased region" description="Low complexity" evidence="1">
    <location>
        <begin position="83"/>
        <end position="98"/>
    </location>
</feature>
<comment type="caution">
    <text evidence="2">The sequence shown here is derived from an EMBL/GenBank/DDBJ whole genome shotgun (WGS) entry which is preliminary data.</text>
</comment>
<feature type="compositionally biased region" description="Basic and acidic residues" evidence="1">
    <location>
        <begin position="158"/>
        <end position="177"/>
    </location>
</feature>
<feature type="region of interest" description="Disordered" evidence="1">
    <location>
        <begin position="230"/>
        <end position="284"/>
    </location>
</feature>
<gene>
    <name evidence="2" type="ORF">IWQ60_002463</name>
</gene>
<evidence type="ECO:0000313" key="2">
    <source>
        <dbReference type="EMBL" id="KAJ1928000.1"/>
    </source>
</evidence>